<evidence type="ECO:0000313" key="5">
    <source>
        <dbReference type="EMBL" id="GIF85713.1"/>
    </source>
</evidence>
<sequence>MITTVAFDADDTLVDIHTAVTAGLSAVTAAVADPALTLELFHADADDHWISLADRDAREIRAAAMRYTLARAGREHELDRWLELFFEVRFAHSRPFEGATAVLDKLSRDYRLGYATNANSEAHRCGLGGRFAFEIYALRGGVPKKPARGFFEAVLAAAQAQPHEVVYVGDNYEHDVAGAAGAGLRTVWLNRAGAPAAGPVRADVVIGSLDELPDAVTSLAG</sequence>
<dbReference type="GO" id="GO:0044281">
    <property type="term" value="P:small molecule metabolic process"/>
    <property type="evidence" value="ECO:0007669"/>
    <property type="project" value="UniProtKB-ARBA"/>
</dbReference>
<organism evidence="5 6">
    <name type="scientific">Catellatospora bangladeshensis</name>
    <dbReference type="NCBI Taxonomy" id="310355"/>
    <lineage>
        <taxon>Bacteria</taxon>
        <taxon>Bacillati</taxon>
        <taxon>Actinomycetota</taxon>
        <taxon>Actinomycetes</taxon>
        <taxon>Micromonosporales</taxon>
        <taxon>Micromonosporaceae</taxon>
        <taxon>Catellatospora</taxon>
    </lineage>
</organism>
<dbReference type="SFLD" id="SFLDG01129">
    <property type="entry name" value="C1.5:_HAD__Beta-PGM__Phosphata"/>
    <property type="match status" value="1"/>
</dbReference>
<dbReference type="EMBL" id="BONF01000051">
    <property type="protein sequence ID" value="GIF85713.1"/>
    <property type="molecule type" value="Genomic_DNA"/>
</dbReference>
<protein>
    <recommendedName>
        <fullName evidence="7">HAD family hydrolase</fullName>
    </recommendedName>
</protein>
<dbReference type="RefSeq" id="WP_203756033.1">
    <property type="nucleotide sequence ID" value="NZ_BONF01000051.1"/>
</dbReference>
<dbReference type="SFLD" id="SFLDS00003">
    <property type="entry name" value="Haloacid_Dehalogenase"/>
    <property type="match status" value="1"/>
</dbReference>
<evidence type="ECO:0000256" key="4">
    <source>
        <dbReference type="ARBA" id="ARBA00022842"/>
    </source>
</evidence>
<dbReference type="Gene3D" id="3.40.50.1000">
    <property type="entry name" value="HAD superfamily/HAD-like"/>
    <property type="match status" value="1"/>
</dbReference>
<dbReference type="GO" id="GO:0046872">
    <property type="term" value="F:metal ion binding"/>
    <property type="evidence" value="ECO:0007669"/>
    <property type="project" value="UniProtKB-KW"/>
</dbReference>
<comment type="caution">
    <text evidence="5">The sequence shown here is derived from an EMBL/GenBank/DDBJ whole genome shotgun (WGS) entry which is preliminary data.</text>
</comment>
<keyword evidence="2" id="KW-0479">Metal-binding</keyword>
<dbReference type="GO" id="GO:0016791">
    <property type="term" value="F:phosphatase activity"/>
    <property type="evidence" value="ECO:0007669"/>
    <property type="project" value="TreeGrafter"/>
</dbReference>
<comment type="cofactor">
    <cofactor evidence="1">
        <name>Mg(2+)</name>
        <dbReference type="ChEBI" id="CHEBI:18420"/>
    </cofactor>
</comment>
<name>A0A8J3JVA8_9ACTN</name>
<proteinExistence type="predicted"/>
<dbReference type="InterPro" id="IPR036412">
    <property type="entry name" value="HAD-like_sf"/>
</dbReference>
<dbReference type="SUPFAM" id="SSF56784">
    <property type="entry name" value="HAD-like"/>
    <property type="match status" value="1"/>
</dbReference>
<dbReference type="AlphaFoldDB" id="A0A8J3JVA8"/>
<dbReference type="Pfam" id="PF00702">
    <property type="entry name" value="Hydrolase"/>
    <property type="match status" value="1"/>
</dbReference>
<keyword evidence="4" id="KW-0460">Magnesium</keyword>
<gene>
    <name evidence="5" type="ORF">Cba03nite_70620</name>
</gene>
<dbReference type="Gene3D" id="1.20.120.1600">
    <property type="match status" value="1"/>
</dbReference>
<dbReference type="InterPro" id="IPR051400">
    <property type="entry name" value="HAD-like_hydrolase"/>
</dbReference>
<dbReference type="PANTHER" id="PTHR46470">
    <property type="entry name" value="N-ACYLNEURAMINATE-9-PHOSPHATASE"/>
    <property type="match status" value="1"/>
</dbReference>
<dbReference type="PANTHER" id="PTHR46470:SF2">
    <property type="entry name" value="GLYCERALDEHYDE 3-PHOSPHATE PHOSPHATASE"/>
    <property type="match status" value="1"/>
</dbReference>
<reference evidence="5 6" key="1">
    <citation type="submission" date="2021-01" db="EMBL/GenBank/DDBJ databases">
        <title>Whole genome shotgun sequence of Catellatospora bangladeshensis NBRC 107357.</title>
        <authorList>
            <person name="Komaki H."/>
            <person name="Tamura T."/>
        </authorList>
    </citation>
    <scope>NUCLEOTIDE SEQUENCE [LARGE SCALE GENOMIC DNA]</scope>
    <source>
        <strain evidence="5 6">NBRC 107357</strain>
    </source>
</reference>
<evidence type="ECO:0000256" key="1">
    <source>
        <dbReference type="ARBA" id="ARBA00001946"/>
    </source>
</evidence>
<dbReference type="InterPro" id="IPR023214">
    <property type="entry name" value="HAD_sf"/>
</dbReference>
<keyword evidence="6" id="KW-1185">Reference proteome</keyword>
<accession>A0A8J3JVA8</accession>
<dbReference type="Proteomes" id="UP000601223">
    <property type="component" value="Unassembled WGS sequence"/>
</dbReference>
<dbReference type="InterPro" id="IPR006439">
    <property type="entry name" value="HAD-SF_hydro_IA"/>
</dbReference>
<dbReference type="NCBIfam" id="TIGR01549">
    <property type="entry name" value="HAD-SF-IA-v1"/>
    <property type="match status" value="1"/>
</dbReference>
<keyword evidence="3" id="KW-0378">Hydrolase</keyword>
<evidence type="ECO:0000313" key="6">
    <source>
        <dbReference type="Proteomes" id="UP000601223"/>
    </source>
</evidence>
<evidence type="ECO:0000256" key="2">
    <source>
        <dbReference type="ARBA" id="ARBA00022723"/>
    </source>
</evidence>
<evidence type="ECO:0000256" key="3">
    <source>
        <dbReference type="ARBA" id="ARBA00022801"/>
    </source>
</evidence>
<evidence type="ECO:0008006" key="7">
    <source>
        <dbReference type="Google" id="ProtNLM"/>
    </source>
</evidence>